<evidence type="ECO:0000256" key="1">
    <source>
        <dbReference type="SAM" id="MobiDB-lite"/>
    </source>
</evidence>
<evidence type="ECO:0000313" key="2">
    <source>
        <dbReference type="EMBL" id="KAK4885539.1"/>
    </source>
</evidence>
<sequence length="103" mass="11184">MNRKYESGFQKVKKKKEESQKGVIKKTPKLHSHFSTNVASTSILSRRATSGLSTEHQGATVQDTGNSVDLAEMDINNVSASIGPGTKTQGKLEPGDKRQKLAK</sequence>
<gene>
    <name evidence="2" type="ORF">RN001_001810</name>
</gene>
<dbReference type="AlphaFoldDB" id="A0AAN7SLI2"/>
<evidence type="ECO:0000313" key="3">
    <source>
        <dbReference type="Proteomes" id="UP001353858"/>
    </source>
</evidence>
<feature type="region of interest" description="Disordered" evidence="1">
    <location>
        <begin position="1"/>
        <end position="27"/>
    </location>
</feature>
<feature type="region of interest" description="Disordered" evidence="1">
    <location>
        <begin position="47"/>
        <end position="103"/>
    </location>
</feature>
<proteinExistence type="predicted"/>
<reference evidence="3" key="1">
    <citation type="submission" date="2023-01" db="EMBL/GenBank/DDBJ databases">
        <title>Key to firefly adult light organ development and bioluminescence: homeobox transcription factors regulate luciferase expression and transportation to peroxisome.</title>
        <authorList>
            <person name="Fu X."/>
        </authorList>
    </citation>
    <scope>NUCLEOTIDE SEQUENCE [LARGE SCALE GENOMIC DNA]</scope>
</reference>
<dbReference type="EMBL" id="JARPUR010000001">
    <property type="protein sequence ID" value="KAK4885539.1"/>
    <property type="molecule type" value="Genomic_DNA"/>
</dbReference>
<comment type="caution">
    <text evidence="2">The sequence shown here is derived from an EMBL/GenBank/DDBJ whole genome shotgun (WGS) entry which is preliminary data.</text>
</comment>
<organism evidence="2 3">
    <name type="scientific">Aquatica leii</name>
    <dbReference type="NCBI Taxonomy" id="1421715"/>
    <lineage>
        <taxon>Eukaryota</taxon>
        <taxon>Metazoa</taxon>
        <taxon>Ecdysozoa</taxon>
        <taxon>Arthropoda</taxon>
        <taxon>Hexapoda</taxon>
        <taxon>Insecta</taxon>
        <taxon>Pterygota</taxon>
        <taxon>Neoptera</taxon>
        <taxon>Endopterygota</taxon>
        <taxon>Coleoptera</taxon>
        <taxon>Polyphaga</taxon>
        <taxon>Elateriformia</taxon>
        <taxon>Elateroidea</taxon>
        <taxon>Lampyridae</taxon>
        <taxon>Luciolinae</taxon>
        <taxon>Aquatica</taxon>
    </lineage>
</organism>
<accession>A0AAN7SLI2</accession>
<keyword evidence="3" id="KW-1185">Reference proteome</keyword>
<feature type="compositionally biased region" description="Polar residues" evidence="1">
    <location>
        <begin position="47"/>
        <end position="67"/>
    </location>
</feature>
<name>A0AAN7SLI2_9COLE</name>
<dbReference type="Proteomes" id="UP001353858">
    <property type="component" value="Unassembled WGS sequence"/>
</dbReference>
<feature type="compositionally biased region" description="Basic and acidic residues" evidence="1">
    <location>
        <begin position="93"/>
        <end position="103"/>
    </location>
</feature>
<protein>
    <submittedName>
        <fullName evidence="2">Uncharacterized protein</fullName>
    </submittedName>
</protein>